<dbReference type="RefSeq" id="WP_107285303.1">
    <property type="nucleotide sequence ID" value="NZ_PYMC01000025.1"/>
</dbReference>
<dbReference type="OrthoDB" id="7625761at2"/>
<dbReference type="EMBL" id="PYMC01000025">
    <property type="protein sequence ID" value="PSW00466.1"/>
    <property type="molecule type" value="Genomic_DNA"/>
</dbReference>
<dbReference type="InterPro" id="IPR007433">
    <property type="entry name" value="DUF481"/>
</dbReference>
<feature type="chain" id="PRO_5015756450" evidence="1">
    <location>
        <begin position="19"/>
        <end position="251"/>
    </location>
</feature>
<evidence type="ECO:0000313" key="3">
    <source>
        <dbReference type="Proteomes" id="UP000240904"/>
    </source>
</evidence>
<comment type="caution">
    <text evidence="2">The sequence shown here is derived from an EMBL/GenBank/DDBJ whole genome shotgun (WGS) entry which is preliminary data.</text>
</comment>
<feature type="signal peptide" evidence="1">
    <location>
        <begin position="1"/>
        <end position="18"/>
    </location>
</feature>
<keyword evidence="3" id="KW-1185">Reference proteome</keyword>
<evidence type="ECO:0000313" key="2">
    <source>
        <dbReference type="EMBL" id="PSW00466.1"/>
    </source>
</evidence>
<gene>
    <name evidence="2" type="ORF">C9I89_21070</name>
</gene>
<organism evidence="2 3">
    <name type="scientific">Photobacterium lipolyticum</name>
    <dbReference type="NCBI Taxonomy" id="266810"/>
    <lineage>
        <taxon>Bacteria</taxon>
        <taxon>Pseudomonadati</taxon>
        <taxon>Pseudomonadota</taxon>
        <taxon>Gammaproteobacteria</taxon>
        <taxon>Vibrionales</taxon>
        <taxon>Vibrionaceae</taxon>
        <taxon>Photobacterium</taxon>
    </lineage>
</organism>
<proteinExistence type="predicted"/>
<sequence>MARYLLALLLLANTAAYADEEDDAPNLPPSPLSTEVELGYQSLSGNSDSQSLNSRLGLTYVKNQYRYQGEAKYLLVDKDGEEDKRKGELELQSDMKLNERAYILGNANYVDDKYGPYFTDFTLSTGLGYQLLRLETFLLEVEAGPGYRHQEPNIDEIDDDDIVVPETVDEPIIRSSTKFTWKPAKNIELNARFTGIAGNSNSTLESEINLTSSITEHIAIKFSNTQKLNSWVPEGLEKRDSTMTINLLFKI</sequence>
<reference evidence="2 3" key="1">
    <citation type="submission" date="2018-03" db="EMBL/GenBank/DDBJ databases">
        <title>Whole genome sequencing of Histamine producing bacteria.</title>
        <authorList>
            <person name="Butler K."/>
        </authorList>
    </citation>
    <scope>NUCLEOTIDE SEQUENCE [LARGE SCALE GENOMIC DNA]</scope>
    <source>
        <strain evidence="2 3">DSM 16190</strain>
    </source>
</reference>
<accession>A0A2T3MS65</accession>
<protein>
    <submittedName>
        <fullName evidence="2">DUF481 domain-containing protein</fullName>
    </submittedName>
</protein>
<evidence type="ECO:0000256" key="1">
    <source>
        <dbReference type="SAM" id="SignalP"/>
    </source>
</evidence>
<dbReference type="Pfam" id="PF04338">
    <property type="entry name" value="DUF481"/>
    <property type="match status" value="1"/>
</dbReference>
<keyword evidence="1" id="KW-0732">Signal</keyword>
<dbReference type="AlphaFoldDB" id="A0A2T3MS65"/>
<dbReference type="Proteomes" id="UP000240904">
    <property type="component" value="Unassembled WGS sequence"/>
</dbReference>
<name>A0A2T3MS65_9GAMM</name>